<evidence type="ECO:0000259" key="6">
    <source>
        <dbReference type="Pfam" id="PF08540"/>
    </source>
</evidence>
<keyword evidence="4" id="KW-0012">Acyltransferase</keyword>
<dbReference type="PANTHER" id="PTHR43323:SF2">
    <property type="entry name" value="HYDROXYMETHYLGLUTARYL-COA SYNTHASE"/>
    <property type="match status" value="1"/>
</dbReference>
<dbReference type="GO" id="GO:0006084">
    <property type="term" value="P:acetyl-CoA metabolic process"/>
    <property type="evidence" value="ECO:0007669"/>
    <property type="project" value="InterPro"/>
</dbReference>
<dbReference type="Pfam" id="PF01154">
    <property type="entry name" value="HMG_CoA_synt_N"/>
    <property type="match status" value="1"/>
</dbReference>
<feature type="domain" description="Hydroxymethylglutaryl-coenzyme A synthase C-terminal" evidence="6">
    <location>
        <begin position="194"/>
        <end position="411"/>
    </location>
</feature>
<name>A0A238VAE8_HALVU</name>
<organism evidence="7 8">
    <name type="scientific">Halorubrum vacuolatum</name>
    <name type="common">Natronobacterium vacuolatum</name>
    <dbReference type="NCBI Taxonomy" id="63740"/>
    <lineage>
        <taxon>Archaea</taxon>
        <taxon>Methanobacteriati</taxon>
        <taxon>Methanobacteriota</taxon>
        <taxon>Stenosarchaea group</taxon>
        <taxon>Halobacteria</taxon>
        <taxon>Halobacteriales</taxon>
        <taxon>Haloferacaceae</taxon>
        <taxon>Halorubrum</taxon>
    </lineage>
</organism>
<protein>
    <submittedName>
        <fullName evidence="7">Hydroxymethylglutaryl-CoA synthase</fullName>
    </submittedName>
</protein>
<keyword evidence="2" id="KW-0808">Transferase</keyword>
<dbReference type="SUPFAM" id="SSF53901">
    <property type="entry name" value="Thiolase-like"/>
    <property type="match status" value="2"/>
</dbReference>
<dbReference type="AlphaFoldDB" id="A0A238VAE8"/>
<dbReference type="PANTHER" id="PTHR43323">
    <property type="entry name" value="3-HYDROXY-3-METHYLGLUTARYL COENZYME A SYNTHASE"/>
    <property type="match status" value="1"/>
</dbReference>
<dbReference type="NCBIfam" id="NF041302">
    <property type="entry name" value="HMG_CoAsyn_Halo"/>
    <property type="match status" value="1"/>
</dbReference>
<dbReference type="GO" id="GO:0004421">
    <property type="term" value="F:hydroxymethylglutaryl-CoA synthase activity"/>
    <property type="evidence" value="ECO:0007669"/>
    <property type="project" value="InterPro"/>
</dbReference>
<dbReference type="Gene3D" id="3.40.47.10">
    <property type="match status" value="1"/>
</dbReference>
<keyword evidence="8" id="KW-1185">Reference proteome</keyword>
<dbReference type="InterPro" id="IPR013746">
    <property type="entry name" value="HMG_CoA_synt_C_dom"/>
</dbReference>
<evidence type="ECO:0000256" key="2">
    <source>
        <dbReference type="ARBA" id="ARBA00022679"/>
    </source>
</evidence>
<evidence type="ECO:0000313" key="8">
    <source>
        <dbReference type="Proteomes" id="UP000198397"/>
    </source>
</evidence>
<evidence type="ECO:0000313" key="7">
    <source>
        <dbReference type="EMBL" id="SNR31168.1"/>
    </source>
</evidence>
<dbReference type="Pfam" id="PF08540">
    <property type="entry name" value="HMG_CoA_synt_C"/>
    <property type="match status" value="1"/>
</dbReference>
<evidence type="ECO:0000256" key="1">
    <source>
        <dbReference type="ARBA" id="ARBA00007061"/>
    </source>
</evidence>
<dbReference type="RefSeq" id="WP_089383603.1">
    <property type="nucleotide sequence ID" value="NZ_FZNQ01000002.1"/>
</dbReference>
<dbReference type="EMBL" id="FZNQ01000002">
    <property type="protein sequence ID" value="SNR31168.1"/>
    <property type="molecule type" value="Genomic_DNA"/>
</dbReference>
<dbReference type="InterPro" id="IPR053544">
    <property type="entry name" value="HMG-CoA_Synthase-like"/>
</dbReference>
<reference evidence="7 8" key="1">
    <citation type="submission" date="2017-06" db="EMBL/GenBank/DDBJ databases">
        <authorList>
            <person name="Kim H.J."/>
            <person name="Triplett B.A."/>
        </authorList>
    </citation>
    <scope>NUCLEOTIDE SEQUENCE [LARGE SCALE GENOMIC DNA]</scope>
    <source>
        <strain evidence="7 8">DSM 8800</strain>
    </source>
</reference>
<comment type="similarity">
    <text evidence="1">Belongs to the thiolase-like superfamily. HMG-CoA synthase family.</text>
</comment>
<evidence type="ECO:0000259" key="5">
    <source>
        <dbReference type="Pfam" id="PF01154"/>
    </source>
</evidence>
<gene>
    <name evidence="7" type="ORF">SAMN06264855_102149</name>
</gene>
<evidence type="ECO:0000256" key="3">
    <source>
        <dbReference type="ARBA" id="ARBA00023229"/>
    </source>
</evidence>
<feature type="domain" description="Hydroxymethylglutaryl-coenzyme A synthase N-terminal" evidence="5">
    <location>
        <begin position="4"/>
        <end position="175"/>
    </location>
</feature>
<sequence length="447" mass="49633">MTAVGIDAIEIRTGKLKLDLPNTFAPEKGDDPAKYTKGLGLNNSSFPDVYEDIVTMGANAAKTLMDRKGLVPEDIGRIDVATESAFDHSKPVSTYIAGCLEQVYDGDFTHANKGERKFACVAGTQAIDDAYNWIRAGRNRGRAALVIATDTALYARGDPGEATQGAGAVAMLIDEDPSIVELSTHQGYGSKDETDFLKPNQQFPSVDGKRSMQVYLARMREALEDYQSVAGKVELDDFAYAPFHTPFPGMVRKAALLAYRHVIRDTSYEDDLAGEIGRQPREAEYDDREAFEEAIREYMDELKGTDQYQAWYADVVEPTLGLAREVGNWYTGSVHVARTSALRDLLERDGDGVGETLLVGSYGSGAQAEIHAETVCEGWQAEIEALDIDAQLAARYDLSWEEYEDVHDVHEYDKELDREIEEFTAPEAEFVFTGWGRMNERKYAYIA</sequence>
<accession>A0A238VAE8</accession>
<keyword evidence="3" id="KW-0414">Isoprene biosynthesis</keyword>
<dbReference type="InterPro" id="IPR013528">
    <property type="entry name" value="HMG_CoA_synth_N"/>
</dbReference>
<dbReference type="InterPro" id="IPR016039">
    <property type="entry name" value="Thiolase-like"/>
</dbReference>
<proteinExistence type="inferred from homology"/>
<dbReference type="CDD" id="cd00827">
    <property type="entry name" value="init_cond_enzymes"/>
    <property type="match status" value="1"/>
</dbReference>
<dbReference type="GO" id="GO:0010142">
    <property type="term" value="P:farnesyl diphosphate biosynthetic process, mevalonate pathway"/>
    <property type="evidence" value="ECO:0007669"/>
    <property type="project" value="InterPro"/>
</dbReference>
<dbReference type="OrthoDB" id="5812at2157"/>
<evidence type="ECO:0000256" key="4">
    <source>
        <dbReference type="ARBA" id="ARBA00023315"/>
    </source>
</evidence>
<dbReference type="Proteomes" id="UP000198397">
    <property type="component" value="Unassembled WGS sequence"/>
</dbReference>